<sequence length="739" mass="84347">MKNKKVVIITLTTILLSFLVIAFLSFNHNFTVYIEDHIVSHLEELLAPNVKSFELQINEQVKKVNTIADVFSKNEEMASEENLALLKSVVDNNHLENCMIVYPDGTAVNQDGVQYTDMQSEEFFKATMNGKFYISNPLQSLADPNKKVITFAAPIIKDNKVEGALLYSYWSDTIDTIFNLSFLNGQGRIVIVNQKGDLLIGDLSSVPNGEHVLEYFNTLYVGEGFSPKEHTTQLDQGGVFTVENIDHVESSLIVDYVKLSTRDWYMLSIAPESAVMEAFAGVFEEQNKMIVILVGCLIVYGMVLLGVALSDKKNRDKMTGALTRNTFIRGARKILRRNPSVSYVFIKLDVRNFKIINRVHDFETGNRVIINIAKALDHIVKENNGIFCRLGVDDFVLLLPFDTKELLAVKRMKFIKKFRELMGKDFTTIVEFPTGQYVVTPYDAGRNNVFEIMEKINFAHAKAKVRSGGVATDYYEDLEREALQRSSIENKMNDALKNREFKMYLQPKVCLKTNKVCGAEALVRWKDGDRIISPTEFIPIFEANGFISKVDFYIFEQAAIFLRKMMDEEIEPITISINFSRVHLYNEKFVLQLKGIADKYKVPYKYLEVELTETVVFENISRIIDLIKDLHSTGFTMSMDDFGSGYSSLSLLKDIEVDVLKIDRAFFVDTMNSDRARIVISNIIDMAKELQVKVVAEGIETSEQVSMLKELKCDMIQGFYYFKPISVDAFDFDIVRKEY</sequence>
<dbReference type="Gene3D" id="3.20.20.450">
    <property type="entry name" value="EAL domain"/>
    <property type="match status" value="1"/>
</dbReference>
<feature type="domain" description="EAL" evidence="7">
    <location>
        <begin position="485"/>
        <end position="738"/>
    </location>
</feature>
<evidence type="ECO:0000256" key="1">
    <source>
        <dbReference type="ARBA" id="ARBA00004651"/>
    </source>
</evidence>
<dbReference type="Proteomes" id="UP000243297">
    <property type="component" value="Unassembled WGS sequence"/>
</dbReference>
<dbReference type="SUPFAM" id="SSF55073">
    <property type="entry name" value="Nucleotide cyclase"/>
    <property type="match status" value="1"/>
</dbReference>
<comment type="subcellular location">
    <subcellularLocation>
        <location evidence="1">Cell membrane</location>
        <topology evidence="1">Multi-pass membrane protein</topology>
    </subcellularLocation>
</comment>
<proteinExistence type="predicted"/>
<evidence type="ECO:0000313" key="9">
    <source>
        <dbReference type="EMBL" id="SJZ54223.1"/>
    </source>
</evidence>
<gene>
    <name evidence="9" type="ORF">SAMN02745191_0894</name>
</gene>
<dbReference type="SMART" id="SM00267">
    <property type="entry name" value="GGDEF"/>
    <property type="match status" value="1"/>
</dbReference>
<dbReference type="EMBL" id="FUWY01000002">
    <property type="protein sequence ID" value="SJZ54223.1"/>
    <property type="molecule type" value="Genomic_DNA"/>
</dbReference>
<dbReference type="STRING" id="118967.SAMN02745191_0894"/>
<name>A0A1T4LHN9_9FIRM</name>
<dbReference type="CDD" id="cd01948">
    <property type="entry name" value="EAL"/>
    <property type="match status" value="1"/>
</dbReference>
<dbReference type="InterPro" id="IPR000160">
    <property type="entry name" value="GGDEF_dom"/>
</dbReference>
<dbReference type="GO" id="GO:0005886">
    <property type="term" value="C:plasma membrane"/>
    <property type="evidence" value="ECO:0007669"/>
    <property type="project" value="UniProtKB-SubCell"/>
</dbReference>
<dbReference type="PANTHER" id="PTHR33121">
    <property type="entry name" value="CYCLIC DI-GMP PHOSPHODIESTERASE PDEF"/>
    <property type="match status" value="1"/>
</dbReference>
<dbReference type="InterPro" id="IPR035919">
    <property type="entry name" value="EAL_sf"/>
</dbReference>
<feature type="transmembrane region" description="Helical" evidence="6">
    <location>
        <begin position="289"/>
        <end position="309"/>
    </location>
</feature>
<keyword evidence="2" id="KW-1003">Cell membrane</keyword>
<reference evidence="10" key="1">
    <citation type="submission" date="2017-02" db="EMBL/GenBank/DDBJ databases">
        <authorList>
            <person name="Varghese N."/>
            <person name="Submissions S."/>
        </authorList>
    </citation>
    <scope>NUCLEOTIDE SEQUENCE [LARGE SCALE GENOMIC DNA]</scope>
    <source>
        <strain evidence="10">ATCC 25662</strain>
    </source>
</reference>
<dbReference type="RefSeq" id="WP_078711322.1">
    <property type="nucleotide sequence ID" value="NZ_FUWY01000002.1"/>
</dbReference>
<evidence type="ECO:0000313" key="10">
    <source>
        <dbReference type="Proteomes" id="UP000243297"/>
    </source>
</evidence>
<dbReference type="PROSITE" id="PS50887">
    <property type="entry name" value="GGDEF"/>
    <property type="match status" value="1"/>
</dbReference>
<dbReference type="Pfam" id="PF00990">
    <property type="entry name" value="GGDEF"/>
    <property type="match status" value="1"/>
</dbReference>
<accession>A0A1T4LHN9</accession>
<feature type="domain" description="GGDEF" evidence="8">
    <location>
        <begin position="341"/>
        <end position="477"/>
    </location>
</feature>
<evidence type="ECO:0000256" key="3">
    <source>
        <dbReference type="ARBA" id="ARBA00022692"/>
    </source>
</evidence>
<dbReference type="CDD" id="cd18773">
    <property type="entry name" value="PDC1_HK_sensor"/>
    <property type="match status" value="1"/>
</dbReference>
<dbReference type="PANTHER" id="PTHR33121:SF71">
    <property type="entry name" value="OXYGEN SENSOR PROTEIN DOSP"/>
    <property type="match status" value="1"/>
</dbReference>
<dbReference type="Pfam" id="PF02743">
    <property type="entry name" value="dCache_1"/>
    <property type="match status" value="1"/>
</dbReference>
<keyword evidence="5 6" id="KW-0472">Membrane</keyword>
<evidence type="ECO:0000256" key="6">
    <source>
        <dbReference type="SAM" id="Phobius"/>
    </source>
</evidence>
<dbReference type="InterPro" id="IPR029787">
    <property type="entry name" value="Nucleotide_cyclase"/>
</dbReference>
<evidence type="ECO:0000256" key="5">
    <source>
        <dbReference type="ARBA" id="ARBA00023136"/>
    </source>
</evidence>
<evidence type="ECO:0000256" key="4">
    <source>
        <dbReference type="ARBA" id="ARBA00022989"/>
    </source>
</evidence>
<dbReference type="GO" id="GO:0071111">
    <property type="term" value="F:cyclic-guanylate-specific phosphodiesterase activity"/>
    <property type="evidence" value="ECO:0007669"/>
    <property type="project" value="InterPro"/>
</dbReference>
<dbReference type="PROSITE" id="PS50883">
    <property type="entry name" value="EAL"/>
    <property type="match status" value="1"/>
</dbReference>
<dbReference type="SMART" id="SM00052">
    <property type="entry name" value="EAL"/>
    <property type="match status" value="1"/>
</dbReference>
<dbReference type="SUPFAM" id="SSF141868">
    <property type="entry name" value="EAL domain-like"/>
    <property type="match status" value="1"/>
</dbReference>
<keyword evidence="10" id="KW-1185">Reference proteome</keyword>
<protein>
    <submittedName>
        <fullName evidence="9">EAL domain, c-di-GMP-specific phosphodiesterase class I (Or its enzymatically inactive variant)</fullName>
    </submittedName>
</protein>
<dbReference type="Gene3D" id="3.30.70.270">
    <property type="match status" value="1"/>
</dbReference>
<dbReference type="InterPro" id="IPR043128">
    <property type="entry name" value="Rev_trsase/Diguanyl_cyclase"/>
</dbReference>
<dbReference type="InterPro" id="IPR050706">
    <property type="entry name" value="Cyclic-di-GMP_PDE-like"/>
</dbReference>
<keyword evidence="3 6" id="KW-0812">Transmembrane</keyword>
<evidence type="ECO:0000259" key="8">
    <source>
        <dbReference type="PROSITE" id="PS50887"/>
    </source>
</evidence>
<evidence type="ECO:0000259" key="7">
    <source>
        <dbReference type="PROSITE" id="PS50883"/>
    </source>
</evidence>
<dbReference type="Pfam" id="PF00563">
    <property type="entry name" value="EAL"/>
    <property type="match status" value="1"/>
</dbReference>
<dbReference type="AlphaFoldDB" id="A0A1T4LHN9"/>
<dbReference type="OrthoDB" id="1049477at2"/>
<dbReference type="InterPro" id="IPR001633">
    <property type="entry name" value="EAL_dom"/>
</dbReference>
<keyword evidence="4 6" id="KW-1133">Transmembrane helix</keyword>
<dbReference type="Gene3D" id="3.30.450.20">
    <property type="entry name" value="PAS domain"/>
    <property type="match status" value="1"/>
</dbReference>
<dbReference type="InterPro" id="IPR033479">
    <property type="entry name" value="dCache_1"/>
</dbReference>
<evidence type="ECO:0000256" key="2">
    <source>
        <dbReference type="ARBA" id="ARBA00022475"/>
    </source>
</evidence>
<organism evidence="9 10">
    <name type="scientific">Anaerorhabdus furcosa</name>
    <dbReference type="NCBI Taxonomy" id="118967"/>
    <lineage>
        <taxon>Bacteria</taxon>
        <taxon>Bacillati</taxon>
        <taxon>Bacillota</taxon>
        <taxon>Erysipelotrichia</taxon>
        <taxon>Erysipelotrichales</taxon>
        <taxon>Erysipelotrichaceae</taxon>
        <taxon>Anaerorhabdus</taxon>
    </lineage>
</organism>